<evidence type="ECO:0000256" key="9">
    <source>
        <dbReference type="ARBA" id="ARBA00023136"/>
    </source>
</evidence>
<dbReference type="PANTHER" id="PTHR32552">
    <property type="entry name" value="FERRICHROME IRON RECEPTOR-RELATED"/>
    <property type="match status" value="1"/>
</dbReference>
<dbReference type="PANTHER" id="PTHR32552:SF81">
    <property type="entry name" value="TONB-DEPENDENT OUTER MEMBRANE RECEPTOR"/>
    <property type="match status" value="1"/>
</dbReference>
<dbReference type="InterPro" id="IPR039426">
    <property type="entry name" value="TonB-dep_rcpt-like"/>
</dbReference>
<dbReference type="SUPFAM" id="SSF56935">
    <property type="entry name" value="Porins"/>
    <property type="match status" value="1"/>
</dbReference>
<keyword evidence="2 11" id="KW-0813">Transport</keyword>
<feature type="domain" description="TonB-dependent receptor plug" evidence="16">
    <location>
        <begin position="70"/>
        <end position="178"/>
    </location>
</feature>
<evidence type="ECO:0000259" key="15">
    <source>
        <dbReference type="Pfam" id="PF00593"/>
    </source>
</evidence>
<keyword evidence="8 12" id="KW-0798">TonB box</keyword>
<evidence type="ECO:0000256" key="3">
    <source>
        <dbReference type="ARBA" id="ARBA00022452"/>
    </source>
</evidence>
<dbReference type="Pfam" id="PF00593">
    <property type="entry name" value="TonB_dep_Rec_b-barrel"/>
    <property type="match status" value="1"/>
</dbReference>
<reference evidence="18" key="1">
    <citation type="submission" date="2016-10" db="EMBL/GenBank/DDBJ databases">
        <authorList>
            <person name="Varghese N."/>
            <person name="Submissions S."/>
        </authorList>
    </citation>
    <scope>NUCLEOTIDE SEQUENCE [LARGE SCALE GENOMIC DNA]</scope>
    <source>
        <strain evidence="18">JS21-1</strain>
    </source>
</reference>
<keyword evidence="6" id="KW-0408">Iron</keyword>
<keyword evidence="14" id="KW-0732">Signal</keyword>
<dbReference type="OrthoDB" id="9760333at2"/>
<feature type="domain" description="TonB-dependent receptor-like beta-barrel" evidence="15">
    <location>
        <begin position="395"/>
        <end position="780"/>
    </location>
</feature>
<keyword evidence="3 11" id="KW-1134">Transmembrane beta strand</keyword>
<protein>
    <submittedName>
        <fullName evidence="17">Iron complex outermembrane recepter protein</fullName>
    </submittedName>
</protein>
<dbReference type="InterPro" id="IPR036942">
    <property type="entry name" value="Beta-barrel_TonB_sf"/>
</dbReference>
<keyword evidence="10 11" id="KW-0998">Cell outer membrane</keyword>
<keyword evidence="4" id="KW-0410">Iron transport</keyword>
<evidence type="ECO:0000313" key="17">
    <source>
        <dbReference type="EMBL" id="SEK86551.1"/>
    </source>
</evidence>
<organism evidence="17 18">
    <name type="scientific">Sphingomonas palmae</name>
    <dbReference type="NCBI Taxonomy" id="1855283"/>
    <lineage>
        <taxon>Bacteria</taxon>
        <taxon>Pseudomonadati</taxon>
        <taxon>Pseudomonadota</taxon>
        <taxon>Alphaproteobacteria</taxon>
        <taxon>Sphingomonadales</taxon>
        <taxon>Sphingomonadaceae</taxon>
        <taxon>Sphingomonas</taxon>
    </lineage>
</organism>
<evidence type="ECO:0000256" key="14">
    <source>
        <dbReference type="SAM" id="SignalP"/>
    </source>
</evidence>
<keyword evidence="5 11" id="KW-0812">Transmembrane</keyword>
<dbReference type="Proteomes" id="UP000199214">
    <property type="component" value="Unassembled WGS sequence"/>
</dbReference>
<evidence type="ECO:0000256" key="12">
    <source>
        <dbReference type="RuleBase" id="RU003357"/>
    </source>
</evidence>
<evidence type="ECO:0000256" key="1">
    <source>
        <dbReference type="ARBA" id="ARBA00004571"/>
    </source>
</evidence>
<dbReference type="STRING" id="1855283.SAMN05216382_0999"/>
<feature type="compositionally biased region" description="Low complexity" evidence="13">
    <location>
        <begin position="23"/>
        <end position="41"/>
    </location>
</feature>
<comment type="similarity">
    <text evidence="11 12">Belongs to the TonB-dependent receptor family.</text>
</comment>
<accession>A0A1H7KI66</accession>
<keyword evidence="9 11" id="KW-0472">Membrane</keyword>
<keyword evidence="18" id="KW-1185">Reference proteome</keyword>
<dbReference type="Gene3D" id="2.40.170.20">
    <property type="entry name" value="TonB-dependent receptor, beta-barrel domain"/>
    <property type="match status" value="1"/>
</dbReference>
<evidence type="ECO:0000256" key="5">
    <source>
        <dbReference type="ARBA" id="ARBA00022692"/>
    </source>
</evidence>
<name>A0A1H7KI66_9SPHN</name>
<evidence type="ECO:0000313" key="18">
    <source>
        <dbReference type="Proteomes" id="UP000199214"/>
    </source>
</evidence>
<dbReference type="EMBL" id="FNZZ01000002">
    <property type="protein sequence ID" value="SEK86551.1"/>
    <property type="molecule type" value="Genomic_DNA"/>
</dbReference>
<dbReference type="InterPro" id="IPR000531">
    <property type="entry name" value="Beta-barrel_TonB"/>
</dbReference>
<dbReference type="Pfam" id="PF07715">
    <property type="entry name" value="Plug"/>
    <property type="match status" value="1"/>
</dbReference>
<dbReference type="RefSeq" id="WP_093003988.1">
    <property type="nucleotide sequence ID" value="NZ_FNZZ01000002.1"/>
</dbReference>
<evidence type="ECO:0000256" key="11">
    <source>
        <dbReference type="PROSITE-ProRule" id="PRU01360"/>
    </source>
</evidence>
<evidence type="ECO:0000256" key="6">
    <source>
        <dbReference type="ARBA" id="ARBA00023004"/>
    </source>
</evidence>
<dbReference type="GO" id="GO:0006826">
    <property type="term" value="P:iron ion transport"/>
    <property type="evidence" value="ECO:0007669"/>
    <property type="project" value="UniProtKB-KW"/>
</dbReference>
<sequence length="818" mass="87570">MKTMLTVGTAWLALMAAPALAQTQTGTPETTTGTGSATTAADVGSDTATQSAANEPGDIIVTAQKRSERLQDVPIAVSVLSGDAIAAKGAVNLEGAQYLVPTLNFRKSGTAINQSLFLRGVGTSTFSIAGEPSISTVVDGVVYSRAGEAFSDLIDIDRLEVLRGPQGTLFGKNTSAGVINIVTKRPGKDFGGFIDGGYYFGNGNEYRVRGALDLPLATGIAARVTGFYGNYDGNIRNNAYGGRRVNGYDHWGVRGMVVAEPTPDLTITIIGDYRESNDDCCAEVIGTGPTSASATTNAQVNGFINSGVLPTPEGDRTRRINQDLITHTDEKSWGVSGQADWTLGTQTITYIGSYREYDNTEIRDGDWLPRAYTTFNQLHDVGPQTSNTITQELRLTSPSNQFFSYVLGAFYSRAETTRTFTRNDLVCTPAPTVPVPCSTPGLTVTRPTGTAVFGSVFKNLAFFGQGTLNFTDRLRGIVGVRYTTDQLDVSHIRRTALTGPGISPNFDQGVYNEYLRLVRAGVSPVTAATQAVPASNGIPFTAKTTNDNWSGRVGLQYDIVRQSTAYATYSRGYKGPAFNIFYNLTGTGTNVIQPETADSYEVGLKNTLFGGKLVINLAGYYAKYYNFQANNPDVIEGVVVTRFTNAGQISTRGGELDILFQPARDLSFSGGLAYTDAHIDQFRVPANGVTTGVIPNGTTLAYAPKWKGSLGADYRLRTGGPIDFALGAQGSYQSKQLSQLDASAAVRDATTIKGYGLVDVQAGIVEANDRFRVNFQVKNLFDQSFAAAITSGGPGGSYRYIIPREADRYYGVNARVNF</sequence>
<evidence type="ECO:0000256" key="7">
    <source>
        <dbReference type="ARBA" id="ARBA00023065"/>
    </source>
</evidence>
<gene>
    <name evidence="17" type="ORF">SAMN05216382_0999</name>
</gene>
<proteinExistence type="inferred from homology"/>
<comment type="subcellular location">
    <subcellularLocation>
        <location evidence="1 11">Cell outer membrane</location>
        <topology evidence="1 11">Multi-pass membrane protein</topology>
    </subcellularLocation>
</comment>
<feature type="signal peptide" evidence="14">
    <location>
        <begin position="1"/>
        <end position="21"/>
    </location>
</feature>
<evidence type="ECO:0000256" key="2">
    <source>
        <dbReference type="ARBA" id="ARBA00022448"/>
    </source>
</evidence>
<dbReference type="AlphaFoldDB" id="A0A1H7KI66"/>
<dbReference type="CDD" id="cd01347">
    <property type="entry name" value="ligand_gated_channel"/>
    <property type="match status" value="1"/>
</dbReference>
<evidence type="ECO:0000256" key="8">
    <source>
        <dbReference type="ARBA" id="ARBA00023077"/>
    </source>
</evidence>
<evidence type="ECO:0000259" key="16">
    <source>
        <dbReference type="Pfam" id="PF07715"/>
    </source>
</evidence>
<dbReference type="PROSITE" id="PS52016">
    <property type="entry name" value="TONB_DEPENDENT_REC_3"/>
    <property type="match status" value="1"/>
</dbReference>
<dbReference type="GO" id="GO:0009279">
    <property type="term" value="C:cell outer membrane"/>
    <property type="evidence" value="ECO:0007669"/>
    <property type="project" value="UniProtKB-SubCell"/>
</dbReference>
<feature type="chain" id="PRO_5011599397" evidence="14">
    <location>
        <begin position="22"/>
        <end position="818"/>
    </location>
</feature>
<evidence type="ECO:0000256" key="13">
    <source>
        <dbReference type="SAM" id="MobiDB-lite"/>
    </source>
</evidence>
<feature type="region of interest" description="Disordered" evidence="13">
    <location>
        <begin position="23"/>
        <end position="54"/>
    </location>
</feature>
<dbReference type="InterPro" id="IPR012910">
    <property type="entry name" value="Plug_dom"/>
</dbReference>
<evidence type="ECO:0000256" key="4">
    <source>
        <dbReference type="ARBA" id="ARBA00022496"/>
    </source>
</evidence>
<evidence type="ECO:0000256" key="10">
    <source>
        <dbReference type="ARBA" id="ARBA00023237"/>
    </source>
</evidence>
<keyword evidence="7" id="KW-0406">Ion transport</keyword>